<feature type="region of interest" description="Disordered" evidence="1">
    <location>
        <begin position="31"/>
        <end position="80"/>
    </location>
</feature>
<dbReference type="AlphaFoldDB" id="A0A1E4S152"/>
<reference evidence="2 3" key="1">
    <citation type="journal article" date="2016" name="Proc. Natl. Acad. Sci. U.S.A.">
        <title>Comparative genomics of biotechnologically important yeasts.</title>
        <authorList>
            <person name="Riley R."/>
            <person name="Haridas S."/>
            <person name="Wolfe K.H."/>
            <person name="Lopes M.R."/>
            <person name="Hittinger C.T."/>
            <person name="Goeker M."/>
            <person name="Salamov A.A."/>
            <person name="Wisecaver J.H."/>
            <person name="Long T.M."/>
            <person name="Calvey C.H."/>
            <person name="Aerts A.L."/>
            <person name="Barry K.W."/>
            <person name="Choi C."/>
            <person name="Clum A."/>
            <person name="Coughlan A.Y."/>
            <person name="Deshpande S."/>
            <person name="Douglass A.P."/>
            <person name="Hanson S.J."/>
            <person name="Klenk H.-P."/>
            <person name="LaButti K.M."/>
            <person name="Lapidus A."/>
            <person name="Lindquist E.A."/>
            <person name="Lipzen A.M."/>
            <person name="Meier-Kolthoff J.P."/>
            <person name="Ohm R.A."/>
            <person name="Otillar R.P."/>
            <person name="Pangilinan J.L."/>
            <person name="Peng Y."/>
            <person name="Rokas A."/>
            <person name="Rosa C.A."/>
            <person name="Scheuner C."/>
            <person name="Sibirny A.A."/>
            <person name="Slot J.C."/>
            <person name="Stielow J.B."/>
            <person name="Sun H."/>
            <person name="Kurtzman C.P."/>
            <person name="Blackwell M."/>
            <person name="Grigoriev I.V."/>
            <person name="Jeffries T.W."/>
        </authorList>
    </citation>
    <scope>NUCLEOTIDE SEQUENCE [LARGE SCALE GENOMIC DNA]</scope>
    <source>
        <strain evidence="3">ATCC 18201 / CBS 1600 / BCRC 20928 / JCM 3617 / NBRC 0987 / NRRL Y-1542</strain>
    </source>
</reference>
<sequence length="80" mass="9230">MKDYLKEYKSEKLQEEEKKIEGEIKKIERDDGENIGGIAGGQSVSKWAAKGHDGERELKLEEGELNQNLQKQDEKKLKKK</sequence>
<dbReference type="EMBL" id="KV453931">
    <property type="protein sequence ID" value="ODV73217.1"/>
    <property type="molecule type" value="Genomic_DNA"/>
</dbReference>
<feature type="compositionally biased region" description="Basic and acidic residues" evidence="1">
    <location>
        <begin position="71"/>
        <end position="80"/>
    </location>
</feature>
<name>A0A1E4S152_CYBJN</name>
<organism evidence="2 3">
    <name type="scientific">Cyberlindnera jadinii (strain ATCC 18201 / CBS 1600 / BCRC 20928 / JCM 3617 / NBRC 0987 / NRRL Y-1542)</name>
    <name type="common">Torula yeast</name>
    <name type="synonym">Candida utilis</name>
    <dbReference type="NCBI Taxonomy" id="983966"/>
    <lineage>
        <taxon>Eukaryota</taxon>
        <taxon>Fungi</taxon>
        <taxon>Dikarya</taxon>
        <taxon>Ascomycota</taxon>
        <taxon>Saccharomycotina</taxon>
        <taxon>Saccharomycetes</taxon>
        <taxon>Phaffomycetales</taxon>
        <taxon>Phaffomycetaceae</taxon>
        <taxon>Cyberlindnera</taxon>
    </lineage>
</organism>
<evidence type="ECO:0000313" key="3">
    <source>
        <dbReference type="Proteomes" id="UP000094389"/>
    </source>
</evidence>
<evidence type="ECO:0000313" key="2">
    <source>
        <dbReference type="EMBL" id="ODV73217.1"/>
    </source>
</evidence>
<feature type="compositionally biased region" description="Basic and acidic residues" evidence="1">
    <location>
        <begin position="50"/>
        <end position="62"/>
    </location>
</feature>
<proteinExistence type="predicted"/>
<accession>A0A1E4S152</accession>
<dbReference type="Proteomes" id="UP000094389">
    <property type="component" value="Unassembled WGS sequence"/>
</dbReference>
<dbReference type="GeneID" id="30989483"/>
<protein>
    <submittedName>
        <fullName evidence="2">Uncharacterized protein</fullName>
    </submittedName>
</protein>
<gene>
    <name evidence="2" type="ORF">CYBJADRAFT_167818</name>
</gene>
<dbReference type="RefSeq" id="XP_020070256.1">
    <property type="nucleotide sequence ID" value="XM_020215087.1"/>
</dbReference>
<evidence type="ECO:0000256" key="1">
    <source>
        <dbReference type="SAM" id="MobiDB-lite"/>
    </source>
</evidence>
<keyword evidence="3" id="KW-1185">Reference proteome</keyword>